<protein>
    <recommendedName>
        <fullName evidence="11">Forkhead box protein O</fullName>
    </recommendedName>
</protein>
<dbReference type="STRING" id="282301.A0A267FDQ8"/>
<evidence type="ECO:0000256" key="11">
    <source>
        <dbReference type="ARBA" id="ARBA00039893"/>
    </source>
</evidence>
<dbReference type="InterPro" id="IPR001766">
    <property type="entry name" value="Fork_head_dom"/>
</dbReference>
<dbReference type="PROSITE" id="PS50039">
    <property type="entry name" value="FORK_HEAD_3"/>
    <property type="match status" value="1"/>
</dbReference>
<evidence type="ECO:0000313" key="16">
    <source>
        <dbReference type="EMBL" id="PAA71896.1"/>
    </source>
</evidence>
<dbReference type="EMBL" id="NIVC01001128">
    <property type="protein sequence ID" value="PAA71896.1"/>
    <property type="molecule type" value="Genomic_DNA"/>
</dbReference>
<feature type="compositionally biased region" description="Low complexity" evidence="13">
    <location>
        <begin position="111"/>
        <end position="124"/>
    </location>
</feature>
<evidence type="ECO:0000256" key="2">
    <source>
        <dbReference type="ARBA" id="ARBA00004496"/>
    </source>
</evidence>
<dbReference type="PROSITE" id="PS00658">
    <property type="entry name" value="FORK_HEAD_2"/>
    <property type="match status" value="1"/>
</dbReference>
<dbReference type="InterPro" id="IPR030456">
    <property type="entry name" value="TF_fork_head_CS_2"/>
</dbReference>
<feature type="DNA-binding region" description="Fork-head" evidence="12">
    <location>
        <begin position="156"/>
        <end position="262"/>
    </location>
</feature>
<evidence type="ECO:0000256" key="6">
    <source>
        <dbReference type="ARBA" id="ARBA00022604"/>
    </source>
</evidence>
<keyword evidence="8 12" id="KW-0238">DNA-binding</keyword>
<keyword evidence="9" id="KW-0804">Transcription</keyword>
<organism evidence="16 17">
    <name type="scientific">Macrostomum lignano</name>
    <dbReference type="NCBI Taxonomy" id="282301"/>
    <lineage>
        <taxon>Eukaryota</taxon>
        <taxon>Metazoa</taxon>
        <taxon>Spiralia</taxon>
        <taxon>Lophotrochozoa</taxon>
        <taxon>Platyhelminthes</taxon>
        <taxon>Rhabditophora</taxon>
        <taxon>Macrostomorpha</taxon>
        <taxon>Macrostomida</taxon>
        <taxon>Macrostomidae</taxon>
        <taxon>Macrostomum</taxon>
    </lineage>
</organism>
<dbReference type="GO" id="GO:0000978">
    <property type="term" value="F:RNA polymerase II cis-regulatory region sequence-specific DNA binding"/>
    <property type="evidence" value="ECO:0007669"/>
    <property type="project" value="TreeGrafter"/>
</dbReference>
<evidence type="ECO:0000256" key="5">
    <source>
        <dbReference type="ARBA" id="ARBA00022553"/>
    </source>
</evidence>
<dbReference type="AlphaFoldDB" id="A0A267FDQ8"/>
<dbReference type="PANTHER" id="PTHR45767">
    <property type="entry name" value="FORKHEAD BOX PROTEIN O"/>
    <property type="match status" value="1"/>
</dbReference>
<proteinExistence type="predicted"/>
<dbReference type="Proteomes" id="UP000215902">
    <property type="component" value="Unassembled WGS sequence"/>
</dbReference>
<feature type="region of interest" description="Disordered" evidence="13">
    <location>
        <begin position="111"/>
        <end position="155"/>
    </location>
</feature>
<evidence type="ECO:0000256" key="10">
    <source>
        <dbReference type="ARBA" id="ARBA00023242"/>
    </source>
</evidence>
<name>A0A267FDQ8_9PLAT</name>
<dbReference type="InterPro" id="IPR036388">
    <property type="entry name" value="WH-like_DNA-bd_sf"/>
</dbReference>
<comment type="caution">
    <text evidence="16">The sequence shown here is derived from an EMBL/GenBank/DDBJ whole genome shotgun (WGS) entry which is preliminary data.</text>
</comment>
<keyword evidence="5" id="KW-0597">Phosphoprotein</keyword>
<keyword evidence="6" id="KW-0341">Growth regulation</keyword>
<comment type="subcellular location">
    <subcellularLocation>
        <location evidence="2">Cytoplasm</location>
    </subcellularLocation>
    <subcellularLocation>
        <location evidence="1 12">Nucleus</location>
    </subcellularLocation>
</comment>
<dbReference type="PRINTS" id="PR00053">
    <property type="entry name" value="FORKHEAD"/>
</dbReference>
<dbReference type="GO" id="GO:0005634">
    <property type="term" value="C:nucleus"/>
    <property type="evidence" value="ECO:0007669"/>
    <property type="project" value="UniProtKB-SubCell"/>
</dbReference>
<keyword evidence="4" id="KW-0963">Cytoplasm</keyword>
<keyword evidence="3" id="KW-0217">Developmental protein</keyword>
<dbReference type="GO" id="GO:0005737">
    <property type="term" value="C:cytoplasm"/>
    <property type="evidence" value="ECO:0007669"/>
    <property type="project" value="UniProtKB-SubCell"/>
</dbReference>
<dbReference type="EMBL" id="NIVC01003932">
    <property type="protein sequence ID" value="PAA49259.1"/>
    <property type="molecule type" value="Genomic_DNA"/>
</dbReference>
<dbReference type="SUPFAM" id="SSF46785">
    <property type="entry name" value="Winged helix' DNA-binding domain"/>
    <property type="match status" value="1"/>
</dbReference>
<evidence type="ECO:0000256" key="1">
    <source>
        <dbReference type="ARBA" id="ARBA00004123"/>
    </source>
</evidence>
<dbReference type="SMART" id="SM00339">
    <property type="entry name" value="FH"/>
    <property type="match status" value="1"/>
</dbReference>
<dbReference type="GO" id="GO:0000981">
    <property type="term" value="F:DNA-binding transcription factor activity, RNA polymerase II-specific"/>
    <property type="evidence" value="ECO:0007669"/>
    <property type="project" value="TreeGrafter"/>
</dbReference>
<feature type="region of interest" description="Disordered" evidence="13">
    <location>
        <begin position="288"/>
        <end position="326"/>
    </location>
</feature>
<evidence type="ECO:0000256" key="4">
    <source>
        <dbReference type="ARBA" id="ARBA00022490"/>
    </source>
</evidence>
<keyword evidence="17" id="KW-1185">Reference proteome</keyword>
<keyword evidence="7" id="KW-0805">Transcription regulation</keyword>
<gene>
    <name evidence="15" type="ORF">BOX15_Mlig000069g2</name>
    <name evidence="16" type="ORF">BOX15_Mlig024819g4</name>
</gene>
<feature type="region of interest" description="Disordered" evidence="13">
    <location>
        <begin position="43"/>
        <end position="62"/>
    </location>
</feature>
<dbReference type="CDD" id="cd20032">
    <property type="entry name" value="FH_FOXO"/>
    <property type="match status" value="1"/>
</dbReference>
<evidence type="ECO:0000259" key="14">
    <source>
        <dbReference type="PROSITE" id="PS50039"/>
    </source>
</evidence>
<dbReference type="OrthoDB" id="5954824at2759"/>
<evidence type="ECO:0000256" key="12">
    <source>
        <dbReference type="PROSITE-ProRule" id="PRU00089"/>
    </source>
</evidence>
<accession>A0A267FDQ8</accession>
<feature type="region of interest" description="Disordered" evidence="13">
    <location>
        <begin position="1"/>
        <end position="30"/>
    </location>
</feature>
<evidence type="ECO:0000313" key="15">
    <source>
        <dbReference type="EMBL" id="PAA49259.1"/>
    </source>
</evidence>
<evidence type="ECO:0000256" key="13">
    <source>
        <dbReference type="SAM" id="MobiDB-lite"/>
    </source>
</evidence>
<dbReference type="InterPro" id="IPR036390">
    <property type="entry name" value="WH_DNA-bd_sf"/>
</dbReference>
<evidence type="ECO:0000313" key="17">
    <source>
        <dbReference type="Proteomes" id="UP000215902"/>
    </source>
</evidence>
<dbReference type="Pfam" id="PF00250">
    <property type="entry name" value="Forkhead"/>
    <property type="match status" value="1"/>
</dbReference>
<sequence length="511" mass="55729">MQSCNLPEDFVDTTGAVSPMGSNRAGPVPMDFDVEQLFEPDPLPQQQQQQFRSRASTWDPSFKRPKRADLYVNCQSPMQTFDEDVDMQPVAANASSAAPVSCQECLLSVPSGPGSTPSPGLTSPASQLSAPAGLCPGSISPQLQQQQQQQKRRNAWGSQSYADLITQAIESNPQGRLTLSEIYDWMIKNIPYFGSRSDATSSAGWKNSVRHNLSLHNKFVRVQNDQTGKSSYWTVNYDAKERQAAAAAPAAAHGGAAYRRRAATADAARTVDLQSKRAAVLARRAAAGAAASSSTPVPPSQQPPLDSYSRVHQGDCTEQDGSLVPPPPPFTVAEVMRDLVPQDQLANSDVDTEQLLFESLTEAVLQTAPIGQDQPVQSITTQMNQLTCQQQQQQQQQQQSLLSNSSGFGGSWFDSAGDVNSLPDILEAVDALEQQDQQQQQQQQYFAPGFCGLSVQQQQQQYEFLQLKQEQPAISQAAFNIYQQQQPSLLPAQPELQSCNCKTEYVMGKQA</sequence>
<keyword evidence="10 12" id="KW-0539">Nucleus</keyword>
<evidence type="ECO:0000256" key="3">
    <source>
        <dbReference type="ARBA" id="ARBA00022473"/>
    </source>
</evidence>
<evidence type="ECO:0000256" key="9">
    <source>
        <dbReference type="ARBA" id="ARBA00023163"/>
    </source>
</evidence>
<evidence type="ECO:0000256" key="7">
    <source>
        <dbReference type="ARBA" id="ARBA00023015"/>
    </source>
</evidence>
<evidence type="ECO:0000256" key="8">
    <source>
        <dbReference type="ARBA" id="ARBA00023125"/>
    </source>
</evidence>
<reference evidence="16 17" key="1">
    <citation type="submission" date="2017-06" db="EMBL/GenBank/DDBJ databases">
        <title>A platform for efficient transgenesis in Macrostomum lignano, a flatworm model organism for stem cell research.</title>
        <authorList>
            <person name="Berezikov E."/>
        </authorList>
    </citation>
    <scope>NUCLEOTIDE SEQUENCE [LARGE SCALE GENOMIC DNA]</scope>
    <source>
        <strain evidence="16">DV1</strain>
        <tissue evidence="16">Whole organism</tissue>
    </source>
</reference>
<dbReference type="Gene3D" id="1.10.10.10">
    <property type="entry name" value="Winged helix-like DNA-binding domain superfamily/Winged helix DNA-binding domain"/>
    <property type="match status" value="1"/>
</dbReference>
<dbReference type="PANTHER" id="PTHR45767:SF2">
    <property type="entry name" value="FORKHEAD BOX PROTEIN O"/>
    <property type="match status" value="1"/>
</dbReference>
<feature type="domain" description="Fork-head" evidence="14">
    <location>
        <begin position="156"/>
        <end position="262"/>
    </location>
</feature>